<name>A0ABV0ZVE6_9TELE</name>
<feature type="non-terminal residue" evidence="1">
    <location>
        <position position="64"/>
    </location>
</feature>
<evidence type="ECO:0000313" key="1">
    <source>
        <dbReference type="EMBL" id="MEQ2310228.1"/>
    </source>
</evidence>
<dbReference type="Proteomes" id="UP001469553">
    <property type="component" value="Unassembled WGS sequence"/>
</dbReference>
<dbReference type="EMBL" id="JAHRIP010075569">
    <property type="protein sequence ID" value="MEQ2310228.1"/>
    <property type="molecule type" value="Genomic_DNA"/>
</dbReference>
<keyword evidence="2" id="KW-1185">Reference proteome</keyword>
<evidence type="ECO:0000313" key="2">
    <source>
        <dbReference type="Proteomes" id="UP001469553"/>
    </source>
</evidence>
<organism evidence="1 2">
    <name type="scientific">Ameca splendens</name>
    <dbReference type="NCBI Taxonomy" id="208324"/>
    <lineage>
        <taxon>Eukaryota</taxon>
        <taxon>Metazoa</taxon>
        <taxon>Chordata</taxon>
        <taxon>Craniata</taxon>
        <taxon>Vertebrata</taxon>
        <taxon>Euteleostomi</taxon>
        <taxon>Actinopterygii</taxon>
        <taxon>Neopterygii</taxon>
        <taxon>Teleostei</taxon>
        <taxon>Neoteleostei</taxon>
        <taxon>Acanthomorphata</taxon>
        <taxon>Ovalentaria</taxon>
        <taxon>Atherinomorphae</taxon>
        <taxon>Cyprinodontiformes</taxon>
        <taxon>Goodeidae</taxon>
        <taxon>Ameca</taxon>
    </lineage>
</organism>
<accession>A0ABV0ZVE6</accession>
<sequence>MHYHSRLLSGLQLELRIVALESPGSKPLSLVDFPSPTMVRIQFQGRETLFCLRRTINITKLFSV</sequence>
<protein>
    <submittedName>
        <fullName evidence="1">Uncharacterized protein</fullName>
    </submittedName>
</protein>
<reference evidence="1 2" key="1">
    <citation type="submission" date="2021-06" db="EMBL/GenBank/DDBJ databases">
        <authorList>
            <person name="Palmer J.M."/>
        </authorList>
    </citation>
    <scope>NUCLEOTIDE SEQUENCE [LARGE SCALE GENOMIC DNA]</scope>
    <source>
        <strain evidence="1 2">AS_MEX2019</strain>
        <tissue evidence="1">Muscle</tissue>
    </source>
</reference>
<comment type="caution">
    <text evidence="1">The sequence shown here is derived from an EMBL/GenBank/DDBJ whole genome shotgun (WGS) entry which is preliminary data.</text>
</comment>
<gene>
    <name evidence="1" type="ORF">AMECASPLE_006806</name>
</gene>
<proteinExistence type="predicted"/>